<proteinExistence type="predicted"/>
<protein>
    <submittedName>
        <fullName evidence="1">Uncharacterized protein</fullName>
    </submittedName>
</protein>
<accession>A0A1I4FRB9</accession>
<gene>
    <name evidence="1" type="ORF">SAMN04488125_110164</name>
</gene>
<dbReference type="OrthoDB" id="8020236at2"/>
<reference evidence="2" key="1">
    <citation type="submission" date="2016-10" db="EMBL/GenBank/DDBJ databases">
        <authorList>
            <person name="Varghese N."/>
            <person name="Submissions S."/>
        </authorList>
    </citation>
    <scope>NUCLEOTIDE SEQUENCE [LARGE SCALE GENOMIC DNA]</scope>
    <source>
        <strain evidence="2">CGMCC 1.6474</strain>
    </source>
</reference>
<dbReference type="STRING" id="414703.SAMN04488125_110164"/>
<organism evidence="1 2">
    <name type="scientific">Methylorubrum salsuginis</name>
    <dbReference type="NCBI Taxonomy" id="414703"/>
    <lineage>
        <taxon>Bacteria</taxon>
        <taxon>Pseudomonadati</taxon>
        <taxon>Pseudomonadota</taxon>
        <taxon>Alphaproteobacteria</taxon>
        <taxon>Hyphomicrobiales</taxon>
        <taxon>Methylobacteriaceae</taxon>
        <taxon>Methylorubrum</taxon>
    </lineage>
</organism>
<name>A0A1I4FRB9_9HYPH</name>
<evidence type="ECO:0000313" key="2">
    <source>
        <dbReference type="Proteomes" id="UP000198804"/>
    </source>
</evidence>
<sequence>MSIEQDFGFRSRLVLHKLGHDLGRSLDADAATPLPEAWQALIDEIGDRADETLTLRLHRNDDPACGRDSIDFDRD</sequence>
<dbReference type="RefSeq" id="WP_091947047.1">
    <property type="nucleotide sequence ID" value="NZ_FOSV01000010.1"/>
</dbReference>
<keyword evidence="2" id="KW-1185">Reference proteome</keyword>
<dbReference type="AlphaFoldDB" id="A0A1I4FRB9"/>
<evidence type="ECO:0000313" key="1">
    <source>
        <dbReference type="EMBL" id="SFL20029.1"/>
    </source>
</evidence>
<dbReference type="Proteomes" id="UP000198804">
    <property type="component" value="Unassembled WGS sequence"/>
</dbReference>
<dbReference type="EMBL" id="FOSV01000010">
    <property type="protein sequence ID" value="SFL20029.1"/>
    <property type="molecule type" value="Genomic_DNA"/>
</dbReference>